<dbReference type="PANTHER" id="PTHR12989:SF10">
    <property type="entry name" value="DOL-P-GLC:GLC(2)MAN(9)GLCNAC(2)-PP-DOL ALPHA-1,2-GLUCOSYLTRANSFERASE-RELATED"/>
    <property type="match status" value="1"/>
</dbReference>
<organism evidence="16 17">
    <name type="scientific">Tilletia horrida</name>
    <dbReference type="NCBI Taxonomy" id="155126"/>
    <lineage>
        <taxon>Eukaryota</taxon>
        <taxon>Fungi</taxon>
        <taxon>Dikarya</taxon>
        <taxon>Basidiomycota</taxon>
        <taxon>Ustilaginomycotina</taxon>
        <taxon>Exobasidiomycetes</taxon>
        <taxon>Tilletiales</taxon>
        <taxon>Tilletiaceae</taxon>
        <taxon>Tilletia</taxon>
    </lineage>
</organism>
<dbReference type="EC" id="2.4.1.256" evidence="4"/>
<evidence type="ECO:0000256" key="13">
    <source>
        <dbReference type="ARBA" id="ARBA00044727"/>
    </source>
</evidence>
<dbReference type="AlphaFoldDB" id="A0AAN6GTJ4"/>
<keyword evidence="7 16" id="KW-0808">Transferase</keyword>
<keyword evidence="6 16" id="KW-0328">Glycosyltransferase</keyword>
<evidence type="ECO:0000256" key="10">
    <source>
        <dbReference type="ARBA" id="ARBA00022989"/>
    </source>
</evidence>
<keyword evidence="8 15" id="KW-0812">Transmembrane</keyword>
<keyword evidence="10 15" id="KW-1133">Transmembrane helix</keyword>
<evidence type="ECO:0000256" key="4">
    <source>
        <dbReference type="ARBA" id="ARBA00011967"/>
    </source>
</evidence>
<evidence type="ECO:0000256" key="12">
    <source>
        <dbReference type="ARBA" id="ARBA00032069"/>
    </source>
</evidence>
<comment type="similarity">
    <text evidence="3">Belongs to the ALG10 glucosyltransferase family.</text>
</comment>
<evidence type="ECO:0000256" key="11">
    <source>
        <dbReference type="ARBA" id="ARBA00023136"/>
    </source>
</evidence>
<evidence type="ECO:0000256" key="3">
    <source>
        <dbReference type="ARBA" id="ARBA00010600"/>
    </source>
</evidence>
<evidence type="ECO:0000256" key="7">
    <source>
        <dbReference type="ARBA" id="ARBA00022679"/>
    </source>
</evidence>
<evidence type="ECO:0000256" key="14">
    <source>
        <dbReference type="ARBA" id="ARBA00048064"/>
    </source>
</evidence>
<dbReference type="Pfam" id="PF04922">
    <property type="entry name" value="DIE2_ALG10"/>
    <property type="match status" value="2"/>
</dbReference>
<dbReference type="GO" id="GO:0106073">
    <property type="term" value="F:dolichyl pyrophosphate Glc2Man9GlcNAc2 alpha-1,2-glucosyltransferase activity"/>
    <property type="evidence" value="ECO:0007669"/>
    <property type="project" value="UniProtKB-EC"/>
</dbReference>
<gene>
    <name evidence="16" type="primary">ALG10</name>
    <name evidence="16" type="ORF">OC846_000924</name>
</gene>
<feature type="transmembrane region" description="Helical" evidence="15">
    <location>
        <begin position="447"/>
        <end position="467"/>
    </location>
</feature>
<evidence type="ECO:0000256" key="15">
    <source>
        <dbReference type="SAM" id="Phobius"/>
    </source>
</evidence>
<protein>
    <recommendedName>
        <fullName evidence="5">Dol-P-Glc:Glc(2)Man(9)GlcNAc(2)-PP-Dol alpha-1,2-glucosyltransferase</fullName>
        <ecNumber evidence="4">2.4.1.256</ecNumber>
    </recommendedName>
    <alternativeName>
        <fullName evidence="12">Asparagine-linked glycosylation protein 10</fullName>
    </alternativeName>
</protein>
<reference evidence="16" key="1">
    <citation type="journal article" date="2023" name="PhytoFront">
        <title>Draft Genome Resources of Seven Strains of Tilletia horrida, Causal Agent of Kernel Smut of Rice.</title>
        <authorList>
            <person name="Khanal S."/>
            <person name="Antony Babu S."/>
            <person name="Zhou X.G."/>
        </authorList>
    </citation>
    <scope>NUCLEOTIDE SEQUENCE</scope>
    <source>
        <strain evidence="16">TX6</strain>
    </source>
</reference>
<evidence type="ECO:0000256" key="8">
    <source>
        <dbReference type="ARBA" id="ARBA00022692"/>
    </source>
</evidence>
<keyword evidence="17" id="KW-1185">Reference proteome</keyword>
<evidence type="ECO:0000256" key="1">
    <source>
        <dbReference type="ARBA" id="ARBA00004477"/>
    </source>
</evidence>
<feature type="transmembrane region" description="Helical" evidence="15">
    <location>
        <begin position="195"/>
        <end position="216"/>
    </location>
</feature>
<feature type="transmembrane region" description="Helical" evidence="15">
    <location>
        <begin position="16"/>
        <end position="33"/>
    </location>
</feature>
<evidence type="ECO:0000313" key="17">
    <source>
        <dbReference type="Proteomes" id="UP001176517"/>
    </source>
</evidence>
<evidence type="ECO:0000256" key="2">
    <source>
        <dbReference type="ARBA" id="ARBA00004922"/>
    </source>
</evidence>
<evidence type="ECO:0000256" key="6">
    <source>
        <dbReference type="ARBA" id="ARBA00022676"/>
    </source>
</evidence>
<proteinExistence type="inferred from homology"/>
<feature type="transmembrane region" description="Helical" evidence="15">
    <location>
        <begin position="100"/>
        <end position="119"/>
    </location>
</feature>
<dbReference type="InterPro" id="IPR016900">
    <property type="entry name" value="Alg10"/>
</dbReference>
<comment type="pathway">
    <text evidence="2">Protein modification; protein glycosylation.</text>
</comment>
<feature type="transmembrane region" description="Helical" evidence="15">
    <location>
        <begin position="335"/>
        <end position="355"/>
    </location>
</feature>
<dbReference type="GO" id="GO:0006488">
    <property type="term" value="P:dolichol-linked oligosaccharide biosynthetic process"/>
    <property type="evidence" value="ECO:0007669"/>
    <property type="project" value="InterPro"/>
</dbReference>
<keyword evidence="9" id="KW-0256">Endoplasmic reticulum</keyword>
<comment type="caution">
    <text evidence="16">The sequence shown here is derived from an EMBL/GenBank/DDBJ whole genome shotgun (WGS) entry which is preliminary data.</text>
</comment>
<feature type="transmembrane region" description="Helical" evidence="15">
    <location>
        <begin position="294"/>
        <end position="315"/>
    </location>
</feature>
<dbReference type="GO" id="GO:0005789">
    <property type="term" value="C:endoplasmic reticulum membrane"/>
    <property type="evidence" value="ECO:0007669"/>
    <property type="project" value="UniProtKB-SubCell"/>
</dbReference>
<feature type="transmembrane region" description="Helical" evidence="15">
    <location>
        <begin position="228"/>
        <end position="250"/>
    </location>
</feature>
<evidence type="ECO:0000313" key="16">
    <source>
        <dbReference type="EMBL" id="KAK0556736.1"/>
    </source>
</evidence>
<evidence type="ECO:0000256" key="5">
    <source>
        <dbReference type="ARBA" id="ARBA00018512"/>
    </source>
</evidence>
<feature type="transmembrane region" description="Helical" evidence="15">
    <location>
        <begin position="69"/>
        <end position="88"/>
    </location>
</feature>
<dbReference type="PANTHER" id="PTHR12989">
    <property type="entry name" value="ALPHA-1,2-GLUCOSYLTRANSFERASE ALG10"/>
    <property type="match status" value="1"/>
</dbReference>
<feature type="transmembrane region" description="Helical" evidence="15">
    <location>
        <begin position="504"/>
        <end position="527"/>
    </location>
</feature>
<comment type="subcellular location">
    <subcellularLocation>
        <location evidence="1">Endoplasmic reticulum membrane</location>
        <topology evidence="1">Multi-pass membrane protein</topology>
    </subcellularLocation>
</comment>
<dbReference type="Proteomes" id="UP001176517">
    <property type="component" value="Unassembled WGS sequence"/>
</dbReference>
<feature type="transmembrane region" description="Helical" evidence="15">
    <location>
        <begin position="376"/>
        <end position="395"/>
    </location>
</feature>
<dbReference type="PIRSF" id="PIRSF028810">
    <property type="entry name" value="Alpha1_2_glucosyltferase_Alg10"/>
    <property type="match status" value="1"/>
</dbReference>
<keyword evidence="11 15" id="KW-0472">Membrane</keyword>
<comment type="function">
    <text evidence="13">Dol-P-Glc:Glc(2)Man(9)GlcNAc(2)-PP-Dol alpha-1,2-glucosyltransferase that operates in the biosynthetic pathway of dolichol-linked oligosaccharides, the glycan precursors employed in protein asparagine (N)-glycosylation. The assembly of dolichol-linked oligosaccharides begins on the cytosolic side of the endoplasmic reticulum membrane and finishes in its lumen. The sequential addition of sugars to dolichol pyrophosphate produces dolichol-linked oligosaccharides containing fourteen sugars, including two GlcNAcs, nine mannoses and three glucoses. Once assembled, the oligosaccharide is transferred from the lipid to nascent proteins by oligosaccharyltransferases. In the lumen of the endoplasmic reticulum, adds the third and last glucose residue from dolichyl phosphate glucose (Dol-P-Glc) onto the lipid-linked oligosaccharide intermediate Glc(2)Man(9)GlcNAc(2)-PP-Dol to produce Glc(3)Man(9)GlcNAc(2)-PP-Dol.</text>
</comment>
<comment type="catalytic activity">
    <reaction evidence="14">
        <text>an alpha-D-Glc-(1-&gt;3)-alpha-D-Glc-(1-&gt;3)-alpha-D-Man-(1-&gt;2)-alpha-D-Man-(1-&gt;2)-alpha-D-Man-(1-&gt;3)-[alpha-D-Man-(1-&gt;2)-alpha-D-Man-(1-&gt;3)-[alpha-D-Man-(1-&gt;2)-alpha-D-Man-(1-&gt;6)]-alpha-D-Man-(1-&gt;6)]-beta-D-Man-(1-&gt;4)-beta-D-GlcNAc-(1-&gt;4)-alpha-D-GlcNAc-diphospho-di-trans,poly-cis-dolichol + a di-trans,poly-cis-dolichyl beta-D-glucosyl phosphate = a alpha-D-Glc-(1-&gt;2)-alpha-D-Glc-(1-&gt;3)-alpha-D-Glc-(1-&gt;3)-alpha-D-Man-(1-&gt;2)-alpha-D-Man-(1-&gt;2)-alpha-D-Man-(1-&gt;3)-[alpha-D-Man-(1-&gt;2)-alpha-D-Man-(1-&gt;3)-[alpha-D-Man-(1-&gt;2)-alpha-D-Man-(1-&gt;6)]-alpha-D-Man-(1-&gt;6)]-beta-D-Man-(1-&gt;4)-beta-D-GlcNAc-(1-&gt;4)-alpha-D-GlcNAc-diphospho-di-trans,poly-cis-dolichol + a di-trans,poly-cis-dolichyl phosphate + H(+)</text>
        <dbReference type="Rhea" id="RHEA:29543"/>
        <dbReference type="Rhea" id="RHEA-COMP:19498"/>
        <dbReference type="Rhea" id="RHEA-COMP:19502"/>
        <dbReference type="Rhea" id="RHEA-COMP:19512"/>
        <dbReference type="Rhea" id="RHEA-COMP:19522"/>
        <dbReference type="ChEBI" id="CHEBI:15378"/>
        <dbReference type="ChEBI" id="CHEBI:57525"/>
        <dbReference type="ChEBI" id="CHEBI:57683"/>
        <dbReference type="ChEBI" id="CHEBI:132522"/>
        <dbReference type="ChEBI" id="CHEBI:132523"/>
        <dbReference type="EC" id="2.4.1.256"/>
    </reaction>
    <physiologicalReaction direction="left-to-right" evidence="14">
        <dbReference type="Rhea" id="RHEA:29544"/>
    </physiologicalReaction>
</comment>
<name>A0AAN6GTJ4_9BASI</name>
<dbReference type="EMBL" id="JAPDMZ010000011">
    <property type="protein sequence ID" value="KAK0556736.1"/>
    <property type="molecule type" value="Genomic_DNA"/>
</dbReference>
<sequence>MGGNSLRNFLNTSSPFLYALPLATAAALVNHIVPEPYLDEIFHIPQAQAYCQGKWDVWDPKLTTPPGVYLVYVALHRVLLGAVFAFNCDNVAAMRSVNAVFLLCVAQVLQTLIYDIRLVPAKVPPVDSRANRKGSGISHKVVSPENAIRKAIEDPKGSAKEARAAVAKAAEQRSSSSLSKATAFDAHVIAFLPPLWFFGLLYYTDVGSLLTVLVCLRYAKEGSHGRAAFAGLVSLLFRQTNIIWVVFILATSIVEELRRHGLQDPLAKDATLASVGSTVQTTFSVLCDRKAQVAAVSIAATYSPVIAAFAGFLLWNGSIVLGDKTNHVAALHFPQLLYFAAFTVFFGWPAVLTTAPSIPALLSRTLWNTVGGWRQLLITSVSIAAGLAAVHRFTIEHPFLLADNRHYAFYIWRRVVKVHPYAKYALVPAYIGCARLAWDSIARTRTFVWMLGFSAALTLTLVPSPLLEPRYFLVPYVIWRAHVVPLAENARPEQKRRGSDQRSLAWLGIEAGWYLAINVVTVFVFLYKPFKWPSETGWQRFMW</sequence>
<evidence type="ECO:0000256" key="9">
    <source>
        <dbReference type="ARBA" id="ARBA00022824"/>
    </source>
</evidence>
<accession>A0AAN6GTJ4</accession>